<organism evidence="1 2">
    <name type="scientific">Microvirga tunisiensis</name>
    <dbReference type="NCBI Taxonomy" id="2108360"/>
    <lineage>
        <taxon>Bacteria</taxon>
        <taxon>Pseudomonadati</taxon>
        <taxon>Pseudomonadota</taxon>
        <taxon>Alphaproteobacteria</taxon>
        <taxon>Hyphomicrobiales</taxon>
        <taxon>Methylobacteriaceae</taxon>
        <taxon>Microvirga</taxon>
    </lineage>
</organism>
<evidence type="ECO:0000313" key="2">
    <source>
        <dbReference type="Proteomes" id="UP000403266"/>
    </source>
</evidence>
<dbReference type="EMBL" id="VOSK01000001">
    <property type="protein sequence ID" value="MPR23866.1"/>
    <property type="molecule type" value="Genomic_DNA"/>
</dbReference>
<dbReference type="AlphaFoldDB" id="A0A5N7MIU6"/>
<comment type="caution">
    <text evidence="1">The sequence shown here is derived from an EMBL/GenBank/DDBJ whole genome shotgun (WGS) entry which is preliminary data.</text>
</comment>
<gene>
    <name evidence="1" type="ORF">FS320_01175</name>
</gene>
<reference evidence="1 2" key="1">
    <citation type="journal article" date="2019" name="Syst. Appl. Microbiol.">
        <title>Microvirga tunisiensis sp. nov., a root nodule symbiotic bacterium isolated from Lupinus micranthus and L. luteus grown in Northern Tunisia.</title>
        <authorList>
            <person name="Msaddak A."/>
            <person name="Rejili M."/>
            <person name="Duran D."/>
            <person name="Mars M."/>
            <person name="Palacios J.M."/>
            <person name="Ruiz-Argueso T."/>
            <person name="Rey L."/>
            <person name="Imperial J."/>
        </authorList>
    </citation>
    <scope>NUCLEOTIDE SEQUENCE [LARGE SCALE GENOMIC DNA]</scope>
    <source>
        <strain evidence="1 2">Lmie10</strain>
    </source>
</reference>
<accession>A0A5N7MIU6</accession>
<dbReference type="Proteomes" id="UP000403266">
    <property type="component" value="Unassembled WGS sequence"/>
</dbReference>
<sequence length="93" mass="10595">MQKPEVIENSGSKVRLYFQRRDDHMVKETVTVDPNDPPDRLLLTILGLWGGSPDHDELMFVMAQDETGREIVTKASLNLFVLRDPRFAQARAA</sequence>
<dbReference type="OrthoDB" id="9972929at2"/>
<evidence type="ECO:0000313" key="1">
    <source>
        <dbReference type="EMBL" id="MPR23866.1"/>
    </source>
</evidence>
<protein>
    <submittedName>
        <fullName evidence="1">Uncharacterized protein</fullName>
    </submittedName>
</protein>
<name>A0A5N7MIU6_9HYPH</name>
<proteinExistence type="predicted"/>
<keyword evidence="2" id="KW-1185">Reference proteome</keyword>
<dbReference type="RefSeq" id="WP_152708763.1">
    <property type="nucleotide sequence ID" value="NZ_VOSJ01000001.1"/>
</dbReference>